<dbReference type="InterPro" id="IPR036097">
    <property type="entry name" value="HisK_dim/P_sf"/>
</dbReference>
<keyword evidence="3" id="KW-0597">Phosphoprotein</keyword>
<dbReference type="SUPFAM" id="SSF55785">
    <property type="entry name" value="PYP-like sensor domain (PAS domain)"/>
    <property type="match status" value="1"/>
</dbReference>
<dbReference type="InterPro" id="IPR035965">
    <property type="entry name" value="PAS-like_dom_sf"/>
</dbReference>
<proteinExistence type="predicted"/>
<dbReference type="EMBL" id="VIWP01000004">
    <property type="protein sequence ID" value="TWF53415.1"/>
    <property type="molecule type" value="Genomic_DNA"/>
</dbReference>
<comment type="catalytic activity">
    <reaction evidence="1">
        <text>ATP + protein L-histidine = ADP + protein N-phospho-L-histidine.</text>
        <dbReference type="EC" id="2.7.13.3"/>
    </reaction>
</comment>
<dbReference type="CDD" id="cd00082">
    <property type="entry name" value="HisKA"/>
    <property type="match status" value="1"/>
</dbReference>
<dbReference type="Pfam" id="PF00989">
    <property type="entry name" value="PAS"/>
    <property type="match status" value="1"/>
</dbReference>
<protein>
    <recommendedName>
        <fullName evidence="2">histidine kinase</fullName>
        <ecNumber evidence="2">2.7.13.3</ecNumber>
    </recommendedName>
</protein>
<feature type="compositionally biased region" description="Acidic residues" evidence="6">
    <location>
        <begin position="808"/>
        <end position="844"/>
    </location>
</feature>
<dbReference type="InterPro" id="IPR003661">
    <property type="entry name" value="HisK_dim/P_dom"/>
</dbReference>
<dbReference type="InterPro" id="IPR005467">
    <property type="entry name" value="His_kinase_dom"/>
</dbReference>
<dbReference type="Gene3D" id="1.10.287.130">
    <property type="match status" value="1"/>
</dbReference>
<evidence type="ECO:0000259" key="7">
    <source>
        <dbReference type="PROSITE" id="PS50109"/>
    </source>
</evidence>
<dbReference type="SUPFAM" id="SSF55874">
    <property type="entry name" value="ATPase domain of HSP90 chaperone/DNA topoisomerase II/histidine kinase"/>
    <property type="match status" value="1"/>
</dbReference>
<dbReference type="GO" id="GO:0000155">
    <property type="term" value="F:phosphorelay sensor kinase activity"/>
    <property type="evidence" value="ECO:0007669"/>
    <property type="project" value="InterPro"/>
</dbReference>
<dbReference type="InterPro" id="IPR000014">
    <property type="entry name" value="PAS"/>
</dbReference>
<dbReference type="NCBIfam" id="TIGR00229">
    <property type="entry name" value="sensory_box"/>
    <property type="match status" value="1"/>
</dbReference>
<dbReference type="InterPro" id="IPR003594">
    <property type="entry name" value="HATPase_dom"/>
</dbReference>
<dbReference type="GO" id="GO:0006355">
    <property type="term" value="P:regulation of DNA-templated transcription"/>
    <property type="evidence" value="ECO:0007669"/>
    <property type="project" value="InterPro"/>
</dbReference>
<dbReference type="Pfam" id="PF00512">
    <property type="entry name" value="HisKA"/>
    <property type="match status" value="1"/>
</dbReference>
<evidence type="ECO:0000313" key="9">
    <source>
        <dbReference type="EMBL" id="TWF53415.1"/>
    </source>
</evidence>
<evidence type="ECO:0000256" key="3">
    <source>
        <dbReference type="ARBA" id="ARBA00022553"/>
    </source>
</evidence>
<dbReference type="Gene3D" id="3.30.450.20">
    <property type="entry name" value="PAS domain"/>
    <property type="match status" value="1"/>
</dbReference>
<dbReference type="InterPro" id="IPR013767">
    <property type="entry name" value="PAS_fold"/>
</dbReference>
<feature type="region of interest" description="Disordered" evidence="6">
    <location>
        <begin position="284"/>
        <end position="327"/>
    </location>
</feature>
<evidence type="ECO:0000256" key="2">
    <source>
        <dbReference type="ARBA" id="ARBA00012438"/>
    </source>
</evidence>
<dbReference type="GO" id="GO:0005886">
    <property type="term" value="C:plasma membrane"/>
    <property type="evidence" value="ECO:0007669"/>
    <property type="project" value="TreeGrafter"/>
</dbReference>
<organism evidence="9 10">
    <name type="scientific">Neorhizobium alkalisoli</name>
    <dbReference type="NCBI Taxonomy" id="528178"/>
    <lineage>
        <taxon>Bacteria</taxon>
        <taxon>Pseudomonadati</taxon>
        <taxon>Pseudomonadota</taxon>
        <taxon>Alphaproteobacteria</taxon>
        <taxon>Hyphomicrobiales</taxon>
        <taxon>Rhizobiaceae</taxon>
        <taxon>Rhizobium/Agrobacterium group</taxon>
        <taxon>Neorhizobium</taxon>
    </lineage>
</organism>
<evidence type="ECO:0000256" key="1">
    <source>
        <dbReference type="ARBA" id="ARBA00000085"/>
    </source>
</evidence>
<dbReference type="PRINTS" id="PR00344">
    <property type="entry name" value="BCTRLSENSOR"/>
</dbReference>
<feature type="domain" description="Histidine kinase" evidence="7">
    <location>
        <begin position="1162"/>
        <end position="1383"/>
    </location>
</feature>
<dbReference type="PROSITE" id="PS50112">
    <property type="entry name" value="PAS"/>
    <property type="match status" value="1"/>
</dbReference>
<feature type="compositionally biased region" description="Low complexity" evidence="6">
    <location>
        <begin position="303"/>
        <end position="313"/>
    </location>
</feature>
<dbReference type="GO" id="GO:0009927">
    <property type="term" value="F:histidine phosphotransfer kinase activity"/>
    <property type="evidence" value="ECO:0007669"/>
    <property type="project" value="TreeGrafter"/>
</dbReference>
<dbReference type="Proteomes" id="UP000320653">
    <property type="component" value="Unassembled WGS sequence"/>
</dbReference>
<dbReference type="SMART" id="SM00387">
    <property type="entry name" value="HATPase_c"/>
    <property type="match status" value="1"/>
</dbReference>
<dbReference type="Gene3D" id="3.30.565.10">
    <property type="entry name" value="Histidine kinase-like ATPase, C-terminal domain"/>
    <property type="match status" value="1"/>
</dbReference>
<keyword evidence="5" id="KW-0418">Kinase</keyword>
<evidence type="ECO:0000313" key="10">
    <source>
        <dbReference type="Proteomes" id="UP000320653"/>
    </source>
</evidence>
<dbReference type="SUPFAM" id="SSF47384">
    <property type="entry name" value="Homodimeric domain of signal transducing histidine kinase"/>
    <property type="match status" value="1"/>
</dbReference>
<dbReference type="OrthoDB" id="9801651at2"/>
<feature type="domain" description="PAS" evidence="8">
    <location>
        <begin position="1019"/>
        <end position="1097"/>
    </location>
</feature>
<evidence type="ECO:0000259" key="8">
    <source>
        <dbReference type="PROSITE" id="PS50112"/>
    </source>
</evidence>
<keyword evidence="10" id="KW-1185">Reference proteome</keyword>
<dbReference type="CDD" id="cd00130">
    <property type="entry name" value="PAS"/>
    <property type="match status" value="1"/>
</dbReference>
<keyword evidence="4" id="KW-0808">Transferase</keyword>
<comment type="caution">
    <text evidence="9">The sequence shown here is derived from an EMBL/GenBank/DDBJ whole genome shotgun (WGS) entry which is preliminary data.</text>
</comment>
<accession>A0A561QSP1</accession>
<dbReference type="PANTHER" id="PTHR43047:SF72">
    <property type="entry name" value="OSMOSENSING HISTIDINE PROTEIN KINASE SLN1"/>
    <property type="match status" value="1"/>
</dbReference>
<dbReference type="PANTHER" id="PTHR43047">
    <property type="entry name" value="TWO-COMPONENT HISTIDINE PROTEIN KINASE"/>
    <property type="match status" value="1"/>
</dbReference>
<feature type="region of interest" description="Disordered" evidence="6">
    <location>
        <begin position="805"/>
        <end position="867"/>
    </location>
</feature>
<name>A0A561QSP1_9HYPH</name>
<dbReference type="PROSITE" id="PS50109">
    <property type="entry name" value="HIS_KIN"/>
    <property type="match status" value="1"/>
</dbReference>
<feature type="region of interest" description="Disordered" evidence="6">
    <location>
        <begin position="723"/>
        <end position="777"/>
    </location>
</feature>
<dbReference type="RefSeq" id="WP_145639217.1">
    <property type="nucleotide sequence ID" value="NZ_VIWP01000004.1"/>
</dbReference>
<dbReference type="Pfam" id="PF13188">
    <property type="entry name" value="PAS_8"/>
    <property type="match status" value="1"/>
</dbReference>
<gene>
    <name evidence="9" type="ORF">FHW37_104694</name>
</gene>
<dbReference type="EC" id="2.7.13.3" evidence="2"/>
<dbReference type="SMART" id="SM00091">
    <property type="entry name" value="PAS"/>
    <property type="match status" value="2"/>
</dbReference>
<feature type="compositionally biased region" description="Low complexity" evidence="6">
    <location>
        <begin position="619"/>
        <end position="630"/>
    </location>
</feature>
<evidence type="ECO:0000256" key="5">
    <source>
        <dbReference type="ARBA" id="ARBA00022777"/>
    </source>
</evidence>
<reference evidence="9 10" key="1">
    <citation type="submission" date="2019-06" db="EMBL/GenBank/DDBJ databases">
        <title>Sorghum-associated microbial communities from plants grown in Nebraska, USA.</title>
        <authorList>
            <person name="Schachtman D."/>
        </authorList>
    </citation>
    <scope>NUCLEOTIDE SEQUENCE [LARGE SCALE GENOMIC DNA]</scope>
    <source>
        <strain evidence="9 10">1225</strain>
    </source>
</reference>
<evidence type="ECO:0000256" key="6">
    <source>
        <dbReference type="SAM" id="MobiDB-lite"/>
    </source>
</evidence>
<dbReference type="Pfam" id="PF02518">
    <property type="entry name" value="HATPase_c"/>
    <property type="match status" value="1"/>
</dbReference>
<evidence type="ECO:0000256" key="4">
    <source>
        <dbReference type="ARBA" id="ARBA00022679"/>
    </source>
</evidence>
<sequence length="1387" mass="147982">MSAVQYPFIDIAVNERVRARFSAGEGMVLFSSDMRYPLWANGQGAGLFGFSSIYDFIDQGPNRNDVAFRQIEATARQLARTGDTRNVVVRVTSGFQRVIIQGVCELVEISGERAVLFSAATAQSGTSPEICAARMIEGFEDPDTYMAVFDKTGKVIAASARFAELDISQQTIGMLSAMADGDPSRLAKRPISTVKGYLPAAMGKLADDPAFFLLFTVDMAEDDIPSAQVPEPVSAAPVVVDAVSENAVVLPPENGGETEALDAIAEIEEAPEQQDEISLFDEEAPAPAEADSANDVGQTEADVSNATEAVTAEAENESAELPISDETAPELEEEAISLMAEEPAAPGEEDSSALIPTVSPEDEETALDADADVAFVEPAAPEPQAVPADEPLHAATASAVDAPSDTENFSFRSEARATRFVWKIDATGHFTEVSSEFAATVGPHAADIIGMAFSDMAALFHLDPEGRIIELLNKRDTWSGKTIWWPVEGTSLIVPVDLAALPTYTRSREFDGFRGFGIVRIADAAEDPHAIGLSLVPSATEDFAADDELDTVEADEQATNSITADKAEEIAFIDKAYDTLATGYSEPVEGIADETHDEIVAENDEADDFAAETQGQDEAPAPTLPLNPATDWPNGERPALRLVDNPGRRQSDKIIQLEEHRTRLTPVEQAAFREIARQLDRFVGGEDNAAATQDAAAVGSAQNIVATDDASTADVSPIAADATEASTEAVNEAVATPDQTSPEQDVEVAVSADQQDESELSEDQNTVSEQADGHPVAESVDPVVEDAPAEEIAAVDAHSGAAAIESEAAAEPEAAEDLPAAPEDEPVVTDEQDLTEQNEIPAEEEIQKAETEPLSATPTDDDAHSHLSDRELLQTMLPIRERIGLSADIVDQMPVALLVHSGDTLIHGNPEFLKLTGYASLEELDAVGGLDALLQRQDLDDKTSGAGSMVVVKANDDILPVTAKLQSVRWGDNSALMLVLMPIASETEAAGPVEADGQAEIIPFRNNRPADQLARLQVEVEELRAILETATDGVVIIDASGEVRSMNRAASALFNYDDDEINGKPFVMLFAHESQRAIIDYLSGLSGHGVASVLNDGREVIGREASGGFLPLFMTIGKLTSSNGYCAVIRDITQWKRTEDELRTAKRAAETANAHKSEFLAHVSHEIRTPLNAIIGFADMMAGERFGPIGHPRYVEYSNDIGRSGRHVLDIVNDLLDISKIEAGEMEMDFTSVGLNETVSEAVSLVQPQANSQRVIIRTALSQAVPPVVADLRSIKQIVLNILSNAIRFTPSGGQIVVSSAYEPNGNVVLRVRDTGIGMTRSELELAMKPFRQVAGAARKRGDGTGLGLPLTKAMVDANRAAFAISSAPNEGTLVEITFPSPRVLAT</sequence>
<dbReference type="SMART" id="SM00388">
    <property type="entry name" value="HisKA"/>
    <property type="match status" value="1"/>
</dbReference>
<dbReference type="InterPro" id="IPR004358">
    <property type="entry name" value="Sig_transdc_His_kin-like_C"/>
</dbReference>
<dbReference type="InterPro" id="IPR036890">
    <property type="entry name" value="HATPase_C_sf"/>
</dbReference>
<feature type="region of interest" description="Disordered" evidence="6">
    <location>
        <begin position="609"/>
        <end position="647"/>
    </location>
</feature>